<dbReference type="InterPro" id="IPR038401">
    <property type="entry name" value="Rev1_C_sf"/>
</dbReference>
<dbReference type="GO" id="GO:0070987">
    <property type="term" value="P:error-free translesion synthesis"/>
    <property type="evidence" value="ECO:0007669"/>
    <property type="project" value="TreeGrafter"/>
</dbReference>
<dbReference type="GO" id="GO:0042276">
    <property type="term" value="P:error-prone translesion synthesis"/>
    <property type="evidence" value="ECO:0007669"/>
    <property type="project" value="TreeGrafter"/>
</dbReference>
<gene>
    <name evidence="6" type="ORF">D915_005421</name>
</gene>
<dbReference type="Pfam" id="PF16727">
    <property type="entry name" value="REV1_C"/>
    <property type="match status" value="1"/>
</dbReference>
<dbReference type="PROSITE" id="PS50173">
    <property type="entry name" value="UMUC"/>
    <property type="match status" value="1"/>
</dbReference>
<dbReference type="InterPro" id="IPR001126">
    <property type="entry name" value="UmuC"/>
</dbReference>
<feature type="domain" description="BRCT" evidence="4">
    <location>
        <begin position="34"/>
        <end position="121"/>
    </location>
</feature>
<proteinExistence type="inferred from homology"/>
<dbReference type="PROSITE" id="PS50172">
    <property type="entry name" value="BRCT"/>
    <property type="match status" value="1"/>
</dbReference>
<keyword evidence="7" id="KW-1185">Reference proteome</keyword>
<dbReference type="Gene3D" id="1.10.150.20">
    <property type="entry name" value="5' to 3' exonuclease, C-terminal subdomain"/>
    <property type="match status" value="1"/>
</dbReference>
<dbReference type="Gene3D" id="1.20.58.1280">
    <property type="entry name" value="DNA repair protein Rev1, C-terminal domain"/>
    <property type="match status" value="1"/>
</dbReference>
<dbReference type="PANTHER" id="PTHR45990:SF1">
    <property type="entry name" value="DNA REPAIR PROTEIN REV1"/>
    <property type="match status" value="1"/>
</dbReference>
<dbReference type="InterPro" id="IPR043502">
    <property type="entry name" value="DNA/RNA_pol_sf"/>
</dbReference>
<dbReference type="InterPro" id="IPR001357">
    <property type="entry name" value="BRCT_dom"/>
</dbReference>
<evidence type="ECO:0000259" key="5">
    <source>
        <dbReference type="PROSITE" id="PS50173"/>
    </source>
</evidence>
<dbReference type="GO" id="GO:0017125">
    <property type="term" value="F:deoxycytidyl transferase activity"/>
    <property type="evidence" value="ECO:0007669"/>
    <property type="project" value="TreeGrafter"/>
</dbReference>
<dbReference type="GO" id="GO:0003887">
    <property type="term" value="F:DNA-directed DNA polymerase activity"/>
    <property type="evidence" value="ECO:0007669"/>
    <property type="project" value="InterPro"/>
</dbReference>
<dbReference type="EMBL" id="JXXN02001959">
    <property type="protein sequence ID" value="THD23773.1"/>
    <property type="molecule type" value="Genomic_DNA"/>
</dbReference>
<dbReference type="Gene3D" id="6.10.250.1490">
    <property type="match status" value="1"/>
</dbReference>
<dbReference type="SUPFAM" id="SSF56672">
    <property type="entry name" value="DNA/RNA polymerases"/>
    <property type="match status" value="1"/>
</dbReference>
<dbReference type="Pfam" id="PF21999">
    <property type="entry name" value="IMS_HHH_1"/>
    <property type="match status" value="1"/>
</dbReference>
<dbReference type="Gene3D" id="3.40.1170.60">
    <property type="match status" value="1"/>
</dbReference>
<reference evidence="6" key="1">
    <citation type="submission" date="2019-03" db="EMBL/GenBank/DDBJ databases">
        <title>Improved annotation for the trematode Fasciola hepatica.</title>
        <authorList>
            <person name="Choi Y.-J."/>
            <person name="Martin J."/>
            <person name="Mitreva M."/>
        </authorList>
    </citation>
    <scope>NUCLEOTIDE SEQUENCE [LARGE SCALE GENOMIC DNA]</scope>
</reference>
<dbReference type="GO" id="GO:0005634">
    <property type="term" value="C:nucleus"/>
    <property type="evidence" value="ECO:0007669"/>
    <property type="project" value="TreeGrafter"/>
</dbReference>
<comment type="caution">
    <text evidence="6">The sequence shown here is derived from an EMBL/GenBank/DDBJ whole genome shotgun (WGS) entry which is preliminary data.</text>
</comment>
<evidence type="ECO:0000256" key="1">
    <source>
        <dbReference type="ARBA" id="ARBA00010945"/>
    </source>
</evidence>
<dbReference type="InterPro" id="IPR043128">
    <property type="entry name" value="Rev_trsase/Diguanyl_cyclase"/>
</dbReference>
<dbReference type="InterPro" id="IPR031991">
    <property type="entry name" value="Rev1_C"/>
</dbReference>
<dbReference type="InterPro" id="IPR053848">
    <property type="entry name" value="IMS_HHH_1"/>
</dbReference>
<sequence>MHRGKKNIDNGWDEFGGYMRAKKTKLEDQFSGETSTNLFRGVSIYVNGYTVPPASKLRALITQNGGRYQAYYSRATVTHTIADRLPTSKINRLTDQKVVRATWITDSIEAKKLLPWQQYELYPNRSGGVGQQRLQIVPVQVPLDENISTNEPSSMLGVLTDASAQQFPTEISTDPHSDASNDGATIPHVPTRVRRVQQMRLDVCLSPPKPTAAAALLTGQPAGSCKSAAGVISLKQLLQAGSDPRFSRTKQVVASSLDKVGSSTTPDSRVVPIQNAPATSELTSRTDQQLATFYARSRLHHLSSWANELHQLVDQFRDNAEHRCDLGETWKQTIMQKLNEQAADEFQNPIVLRLTARLSAKSSPQTISSTTPPVPPPLPRIVFHIDMDCFFVSVSLRDRPDLKDKPVAVTHVKQRETDSPGKRNFGRNPVNSMSEIASCSYAARRAGCKNGMLLGHAKKLCPELQTVPYDFEAYKAVSETLYTIVSRFTLAIEAVSCDELYADCTDLLMLPSSSEYQGPEKLRFLDGYWYLNYQLVNPLVLGAHLRGLVRNSTGGCTASIGFGTTRLLARLATKRAKPDGQWFLLGISGGTSRNSMPSIGTKKDPHWEWLHDSDVKATDDEQPYSTACELTGEDARWFRNLPISELPGIGDVLVERLSTAFSVHTCGELMESVTRNQLIRLLGSKTGSRIYDLSHGRDEGICLQLVRQSKSVSACMNYGIRLQSHTELNSLVKSLCQELVSRMAQTISADAATKERRSRGVLGRCLTVRVFVRAPNAPVESAKYMGHGICTKASRMHSFPEPTADVALLQRTTLSILRCLCPNPKELRGILSPVVRTVVFRQTNFHTLSHAGSRNSIPTELVRLPLTEESGETDKPITVNTECERNEAGTVETVSVPPVTPPRNLQTEHREPSEYHLQLDGSNDILPICSTPRHPPRTTVAILPRHPPASKRTRQVAPKSRARGVRLPKSERTQKLPAITEPELGPITQAMSNPIGLFEGKTLEQLKQIFADWITSEQCPLLEDVCILATYLIRLVPRDLDRVRSCLIILDRLISQLAEPQTPCRSSCDWRNAYRRIGDAVALAVRNSYGNVKLQLRFPVSIQ</sequence>
<dbReference type="Pfam" id="PF16589">
    <property type="entry name" value="BRCT_2"/>
    <property type="match status" value="1"/>
</dbReference>
<feature type="domain" description="UmuC" evidence="5">
    <location>
        <begin position="382"/>
        <end position="650"/>
    </location>
</feature>
<dbReference type="InterPro" id="IPR017961">
    <property type="entry name" value="DNA_pol_Y-fam_little_finger"/>
</dbReference>
<dbReference type="GO" id="GO:0006281">
    <property type="term" value="P:DNA repair"/>
    <property type="evidence" value="ECO:0007669"/>
    <property type="project" value="InterPro"/>
</dbReference>
<comment type="similarity">
    <text evidence="1">Belongs to the DNA polymerase type-Y family.</text>
</comment>
<evidence type="ECO:0000313" key="7">
    <source>
        <dbReference type="Proteomes" id="UP000230066"/>
    </source>
</evidence>
<keyword evidence="2" id="KW-0237">DNA synthesis</keyword>
<protein>
    <submittedName>
        <fullName evidence="6">DNA repair protein REV1</fullName>
    </submittedName>
</protein>
<dbReference type="Pfam" id="PF11799">
    <property type="entry name" value="IMS_C"/>
    <property type="match status" value="1"/>
</dbReference>
<dbReference type="FunFam" id="3.40.50.10190:FF:000011">
    <property type="entry name" value="DNA repair protein REV1"/>
    <property type="match status" value="1"/>
</dbReference>
<accession>A0A4E0R7Q5</accession>
<evidence type="ECO:0000256" key="3">
    <source>
        <dbReference type="SAM" id="MobiDB-lite"/>
    </source>
</evidence>
<dbReference type="Pfam" id="PF00817">
    <property type="entry name" value="IMS"/>
    <property type="match status" value="1"/>
</dbReference>
<feature type="region of interest" description="Disordered" evidence="3">
    <location>
        <begin position="948"/>
        <end position="969"/>
    </location>
</feature>
<dbReference type="GO" id="GO:0003684">
    <property type="term" value="F:damaged DNA binding"/>
    <property type="evidence" value="ECO:0007669"/>
    <property type="project" value="InterPro"/>
</dbReference>
<dbReference type="SUPFAM" id="SSF52113">
    <property type="entry name" value="BRCT domain"/>
    <property type="match status" value="1"/>
</dbReference>
<dbReference type="CDD" id="cd17719">
    <property type="entry name" value="BRCT_Rev1"/>
    <property type="match status" value="1"/>
</dbReference>
<dbReference type="InterPro" id="IPR036420">
    <property type="entry name" value="BRCT_dom_sf"/>
</dbReference>
<name>A0A4E0R7Q5_FASHE</name>
<dbReference type="Proteomes" id="UP000230066">
    <property type="component" value="Unassembled WGS sequence"/>
</dbReference>
<evidence type="ECO:0000259" key="4">
    <source>
        <dbReference type="PROSITE" id="PS50172"/>
    </source>
</evidence>
<dbReference type="InterPro" id="IPR036775">
    <property type="entry name" value="DNA_pol_Y-fam_lit_finger_sf"/>
</dbReference>
<organism evidence="6 7">
    <name type="scientific">Fasciola hepatica</name>
    <name type="common">Liver fluke</name>
    <dbReference type="NCBI Taxonomy" id="6192"/>
    <lineage>
        <taxon>Eukaryota</taxon>
        <taxon>Metazoa</taxon>
        <taxon>Spiralia</taxon>
        <taxon>Lophotrochozoa</taxon>
        <taxon>Platyhelminthes</taxon>
        <taxon>Trematoda</taxon>
        <taxon>Digenea</taxon>
        <taxon>Plagiorchiida</taxon>
        <taxon>Echinostomata</taxon>
        <taxon>Echinostomatoidea</taxon>
        <taxon>Fasciolidae</taxon>
        <taxon>Fasciola</taxon>
    </lineage>
</organism>
<dbReference type="PANTHER" id="PTHR45990">
    <property type="entry name" value="DNA REPAIR PROTEIN REV1"/>
    <property type="match status" value="1"/>
</dbReference>
<dbReference type="Gene3D" id="3.40.50.10190">
    <property type="entry name" value="BRCT domain"/>
    <property type="match status" value="1"/>
</dbReference>
<evidence type="ECO:0000256" key="2">
    <source>
        <dbReference type="ARBA" id="ARBA00022634"/>
    </source>
</evidence>
<dbReference type="Gene3D" id="3.30.1490.100">
    <property type="entry name" value="DNA polymerase, Y-family, little finger domain"/>
    <property type="match status" value="1"/>
</dbReference>
<dbReference type="Gene3D" id="3.30.70.270">
    <property type="match status" value="1"/>
</dbReference>
<dbReference type="AlphaFoldDB" id="A0A4E0R7Q5"/>
<feature type="compositionally biased region" description="Basic residues" evidence="3">
    <location>
        <begin position="948"/>
        <end position="966"/>
    </location>
</feature>
<dbReference type="SMART" id="SM00292">
    <property type="entry name" value="BRCT"/>
    <property type="match status" value="1"/>
</dbReference>
<evidence type="ECO:0000313" key="6">
    <source>
        <dbReference type="EMBL" id="THD23773.1"/>
    </source>
</evidence>